<protein>
    <recommendedName>
        <fullName evidence="4">O-antigen polysaccharide polymerase Wzy</fullName>
    </recommendedName>
</protein>
<sequence length="479" mass="53717">MRLSAGSLWDMLLAASLFAIVGYCHVVSHIDSPMLLLSTVLLTATVVMHWFVHGRERHPSLADAGVLLFEILFLVVAPVVQRAYFDGVMVNTATLEEAPAVATNLLCTLFIMVYVGMRGYIGRHDRHRPPNRRPHAAPPRPAPRLTVPRAFVMVGIAGLAAALSWQSIDLRAQAEIIEVTPQYLLQQKYLCFLPVPMLLMLVNVKGMKLLRQPFWLMVALFLLVCVLFAQNPLIEKRNAIGPVYLTLVLLMVRWFSRTSRRQAATLLLMTGVFFPLLSVFTHVDLTAWHPTDVLDPWLYFEHFLDLHYDAWANICTVLEMVSRDGAHYGQQLMGSLLFFVPHTLWENKPHATGIDIGQFLMAYYKLDFDNLSAPLIAEAYIDFLVPGVIAYAVALAWVVRLLDRLFHGDNPVARPASIYFSLFLIFALRGALMIAMAYGSGAAMAFLTVAWFVRGKRSRHARRAPAAPPLRPAPARPAH</sequence>
<evidence type="ECO:0000313" key="3">
    <source>
        <dbReference type="Proteomes" id="UP000270411"/>
    </source>
</evidence>
<dbReference type="EMBL" id="CP033970">
    <property type="protein sequence ID" value="AZG16088.1"/>
    <property type="molecule type" value="Genomic_DNA"/>
</dbReference>
<feature type="transmembrane region" description="Helical" evidence="1">
    <location>
        <begin position="142"/>
        <end position="163"/>
    </location>
</feature>
<reference evidence="3" key="1">
    <citation type="submission" date="2018-11" db="EMBL/GenBank/DDBJ databases">
        <title>FDA dAtabase for Regulatory Grade micrObial Sequences (FDA-ARGOS): Supporting development and validation of Infectious Disease Dx tests.</title>
        <authorList>
            <person name="Goldberg B."/>
            <person name="Campos J."/>
            <person name="Tallon L."/>
            <person name="Sadzewicz L."/>
            <person name="Zhao X."/>
            <person name="Vavikolanu K."/>
            <person name="Mehta A."/>
            <person name="Aluvathingal J."/>
            <person name="Nadendla S."/>
            <person name="Geyer C."/>
            <person name="Nandy P."/>
            <person name="Yan Y."/>
            <person name="Sichtig H."/>
        </authorList>
    </citation>
    <scope>NUCLEOTIDE SEQUENCE [LARGE SCALE GENOMIC DNA]</scope>
    <source>
        <strain evidence="3">FDAARGOS_614</strain>
    </source>
</reference>
<feature type="transmembrane region" description="Helical" evidence="1">
    <location>
        <begin position="34"/>
        <end position="52"/>
    </location>
</feature>
<accession>A0A3G8H6S6</accession>
<name>A0A3G8H6S6_9BURK</name>
<keyword evidence="1" id="KW-0472">Membrane</keyword>
<feature type="transmembrane region" description="Helical" evidence="1">
    <location>
        <begin position="379"/>
        <end position="399"/>
    </location>
</feature>
<keyword evidence="1" id="KW-0812">Transmembrane</keyword>
<feature type="transmembrane region" description="Helical" evidence="1">
    <location>
        <begin position="64"/>
        <end position="81"/>
    </location>
</feature>
<dbReference type="RefSeq" id="WP_124685819.1">
    <property type="nucleotide sequence ID" value="NZ_CP033970.1"/>
</dbReference>
<feature type="transmembrane region" description="Helical" evidence="1">
    <location>
        <begin position="239"/>
        <end position="256"/>
    </location>
</feature>
<proteinExistence type="predicted"/>
<feature type="transmembrane region" description="Helical" evidence="1">
    <location>
        <begin position="411"/>
        <end position="428"/>
    </location>
</feature>
<feature type="transmembrane region" description="Helical" evidence="1">
    <location>
        <begin position="263"/>
        <end position="283"/>
    </location>
</feature>
<feature type="transmembrane region" description="Helical" evidence="1">
    <location>
        <begin position="434"/>
        <end position="453"/>
    </location>
</feature>
<feature type="transmembrane region" description="Helical" evidence="1">
    <location>
        <begin position="183"/>
        <end position="202"/>
    </location>
</feature>
<keyword evidence="1" id="KW-1133">Transmembrane helix</keyword>
<evidence type="ECO:0000313" key="2">
    <source>
        <dbReference type="EMBL" id="AZG16088.1"/>
    </source>
</evidence>
<dbReference type="Proteomes" id="UP000270411">
    <property type="component" value="Chromosome 2"/>
</dbReference>
<organism evidence="2 3">
    <name type="scientific">Cupriavidus pauculus</name>
    <dbReference type="NCBI Taxonomy" id="82633"/>
    <lineage>
        <taxon>Bacteria</taxon>
        <taxon>Pseudomonadati</taxon>
        <taxon>Pseudomonadota</taxon>
        <taxon>Betaproteobacteria</taxon>
        <taxon>Burkholderiales</taxon>
        <taxon>Burkholderiaceae</taxon>
        <taxon>Cupriavidus</taxon>
    </lineage>
</organism>
<evidence type="ECO:0000256" key="1">
    <source>
        <dbReference type="SAM" id="Phobius"/>
    </source>
</evidence>
<feature type="transmembrane region" description="Helical" evidence="1">
    <location>
        <begin position="101"/>
        <end position="121"/>
    </location>
</feature>
<dbReference type="KEGG" id="cpau:EHF44_21975"/>
<dbReference type="AlphaFoldDB" id="A0A3G8H6S6"/>
<dbReference type="OrthoDB" id="8229713at2"/>
<gene>
    <name evidence="2" type="ORF">EHF44_21975</name>
</gene>
<evidence type="ECO:0008006" key="4">
    <source>
        <dbReference type="Google" id="ProtNLM"/>
    </source>
</evidence>
<feature type="transmembrane region" description="Helical" evidence="1">
    <location>
        <begin position="214"/>
        <end position="233"/>
    </location>
</feature>